<dbReference type="STRING" id="1434232.MAIT1_03029"/>
<gene>
    <name evidence="1" type="ORF">MAIT1_03029</name>
</gene>
<comment type="caution">
    <text evidence="1">The sequence shown here is derived from an EMBL/GenBank/DDBJ whole genome shotgun (WGS) entry which is preliminary data.</text>
</comment>
<evidence type="ECO:0000313" key="2">
    <source>
        <dbReference type="Proteomes" id="UP000194003"/>
    </source>
</evidence>
<evidence type="ECO:0000313" key="1">
    <source>
        <dbReference type="EMBL" id="OSM04921.1"/>
    </source>
</evidence>
<protein>
    <submittedName>
        <fullName evidence="1">Uncharacterized protein</fullName>
    </submittedName>
</protein>
<dbReference type="Proteomes" id="UP000194003">
    <property type="component" value="Unassembled WGS sequence"/>
</dbReference>
<dbReference type="EMBL" id="LVJN01000018">
    <property type="protein sequence ID" value="OSM04921.1"/>
    <property type="molecule type" value="Genomic_DNA"/>
</dbReference>
<sequence length="753" mass="83732">MVSCAALAANVSFGGLPSPSGKAPARISDVPLAQHSLLQQAALAAAAWNEANAAISARASAPPRSGAAELREITWEATDQRARIILHWTQAPDAPVRQGQRFVAVPMDIFPDPGAMQRLVNTLPEWLADASQEANHLVFRVADDLTITHHHQAAQTWITIRPIDKQAQQRRARLPMALATAHQPRWGSLGTPPSRALMLAAAGSLQGLVEQTPEPMPPALDEITKEAKLLAELPDPHTLPLLSPAELAGKALSLRAGDETKRARIVLEWPTAVEASHQVKNNELLLTFDQPLSDAGLEKLPQVLANWIGDVRFGFNTLLLRPLRPNTRFAVLYQPTRVTIVMSVEKEVLAEQENRDIRARRLDYLESRLDVVTDGTKDGRGKLRMLLDESPRNTEFLGNMANWEQQLSRWRRALNYYDRGLRESPGEANLIIAQALLRQQYEPSLDLGRTWRNTNLGDEAWITDTATFSAPMSNRLSFELTAQQANFTAHTYAVGGFTFADIDITRRQGGASMRLDYDDADHSEMGVMFGDSNELGLRAAHQWRWEKNDLTLDLRYREPYWGYIAAAAGNVARNRVRGVWQGDMDWAINGLTGNAAVEYDTYVFTKGSGNVGEVFPQTGDFAHTVGYQFSLLHNIPEYNFTLSYSVDGEFTRDVDNAPNFDLPTFFVNLTDRETHAVNVSWSDLLTDYLDHRVVLGYSYDRVTKGQGPGALLGLTYSPFEDFEVDLSVQYAQAQQVGEDATTTTTALRATWIF</sequence>
<organism evidence="1 2">
    <name type="scientific">Magnetofaba australis IT-1</name>
    <dbReference type="NCBI Taxonomy" id="1434232"/>
    <lineage>
        <taxon>Bacteria</taxon>
        <taxon>Pseudomonadati</taxon>
        <taxon>Pseudomonadota</taxon>
        <taxon>Magnetococcia</taxon>
        <taxon>Magnetococcales</taxon>
        <taxon>Magnetococcaceae</taxon>
        <taxon>Magnetofaba</taxon>
    </lineage>
</organism>
<proteinExistence type="predicted"/>
<dbReference type="AlphaFoldDB" id="A0A1Y2K5G3"/>
<name>A0A1Y2K5G3_9PROT</name>
<accession>A0A1Y2K5G3</accession>
<keyword evidence="2" id="KW-1185">Reference proteome</keyword>
<reference evidence="1 2" key="1">
    <citation type="journal article" date="2016" name="BMC Genomics">
        <title>Combined genomic and structural analyses of a cultured magnetotactic bacterium reveals its niche adaptation to a dynamic environment.</title>
        <authorList>
            <person name="Araujo A.C."/>
            <person name="Morillo V."/>
            <person name="Cypriano J."/>
            <person name="Teixeira L.C."/>
            <person name="Leao P."/>
            <person name="Lyra S."/>
            <person name="Almeida L.G."/>
            <person name="Bazylinski D.A."/>
            <person name="Vasconcellos A.T."/>
            <person name="Abreu F."/>
            <person name="Lins U."/>
        </authorList>
    </citation>
    <scope>NUCLEOTIDE SEQUENCE [LARGE SCALE GENOMIC DNA]</scope>
    <source>
        <strain evidence="1 2">IT-1</strain>
    </source>
</reference>